<feature type="binding site" evidence="3">
    <location>
        <position position="189"/>
    </location>
    <ligand>
        <name>ATP</name>
        <dbReference type="ChEBI" id="CHEBI:30616"/>
    </ligand>
</feature>
<evidence type="ECO:0000256" key="5">
    <source>
        <dbReference type="SAM" id="MobiDB-lite"/>
    </source>
</evidence>
<keyword evidence="1 3" id="KW-0547">Nucleotide-binding</keyword>
<evidence type="ECO:0000256" key="2">
    <source>
        <dbReference type="ARBA" id="ARBA00022840"/>
    </source>
</evidence>
<protein>
    <submittedName>
        <fullName evidence="7">Kinase-like domain-containing protein</fullName>
    </submittedName>
</protein>
<evidence type="ECO:0000313" key="8">
    <source>
        <dbReference type="Proteomes" id="UP000242180"/>
    </source>
</evidence>
<dbReference type="AlphaFoldDB" id="A0A1X2HB33"/>
<dbReference type="PROSITE" id="PS50011">
    <property type="entry name" value="PROTEIN_KINASE_DOM"/>
    <property type="match status" value="1"/>
</dbReference>
<dbReference type="InterPro" id="IPR000719">
    <property type="entry name" value="Prot_kinase_dom"/>
</dbReference>
<evidence type="ECO:0000313" key="7">
    <source>
        <dbReference type="EMBL" id="ORY95869.1"/>
    </source>
</evidence>
<feature type="region of interest" description="Disordered" evidence="5">
    <location>
        <begin position="1"/>
        <end position="111"/>
    </location>
</feature>
<name>A0A1X2HB33_SYNRA</name>
<keyword evidence="7" id="KW-0808">Transferase</keyword>
<dbReference type="SMART" id="SM00220">
    <property type="entry name" value="S_TKc"/>
    <property type="match status" value="1"/>
</dbReference>
<dbReference type="Proteomes" id="UP000242180">
    <property type="component" value="Unassembled WGS sequence"/>
</dbReference>
<evidence type="ECO:0000256" key="4">
    <source>
        <dbReference type="RuleBase" id="RU000304"/>
    </source>
</evidence>
<keyword evidence="2 3" id="KW-0067">ATP-binding</keyword>
<dbReference type="SUPFAM" id="SSF56112">
    <property type="entry name" value="Protein kinase-like (PK-like)"/>
    <property type="match status" value="1"/>
</dbReference>
<accession>A0A1X2HB33</accession>
<dbReference type="GO" id="GO:0005737">
    <property type="term" value="C:cytoplasm"/>
    <property type="evidence" value="ECO:0007669"/>
    <property type="project" value="TreeGrafter"/>
</dbReference>
<comment type="similarity">
    <text evidence="4">Belongs to the protein kinase superfamily.</text>
</comment>
<dbReference type="GO" id="GO:0005524">
    <property type="term" value="F:ATP binding"/>
    <property type="evidence" value="ECO:0007669"/>
    <property type="project" value="UniProtKB-UniRule"/>
</dbReference>
<proteinExistence type="inferred from homology"/>
<gene>
    <name evidence="7" type="ORF">BCR43DRAFT_515947</name>
</gene>
<dbReference type="PROSITE" id="PS00108">
    <property type="entry name" value="PROTEIN_KINASE_ST"/>
    <property type="match status" value="1"/>
</dbReference>
<dbReference type="GO" id="GO:0004674">
    <property type="term" value="F:protein serine/threonine kinase activity"/>
    <property type="evidence" value="ECO:0007669"/>
    <property type="project" value="UniProtKB-KW"/>
</dbReference>
<feature type="compositionally biased region" description="Low complexity" evidence="5">
    <location>
        <begin position="34"/>
        <end position="71"/>
    </location>
</feature>
<dbReference type="Gene3D" id="1.10.510.10">
    <property type="entry name" value="Transferase(Phosphotransferase) domain 1"/>
    <property type="match status" value="1"/>
</dbReference>
<dbReference type="PANTHER" id="PTHR24346">
    <property type="entry name" value="MAP/MICROTUBULE AFFINITY-REGULATING KINASE"/>
    <property type="match status" value="1"/>
</dbReference>
<dbReference type="STRING" id="13706.A0A1X2HB33"/>
<dbReference type="OMA" id="NEYCIAK"/>
<dbReference type="PANTHER" id="PTHR24346:SF77">
    <property type="entry name" value="SERINE THREONINE PROTEIN KINASE"/>
    <property type="match status" value="1"/>
</dbReference>
<dbReference type="Pfam" id="PF00069">
    <property type="entry name" value="Pkinase"/>
    <property type="match status" value="1"/>
</dbReference>
<keyword evidence="4" id="KW-0723">Serine/threonine-protein kinase</keyword>
<dbReference type="EMBL" id="MCGN01000006">
    <property type="protein sequence ID" value="ORY95869.1"/>
    <property type="molecule type" value="Genomic_DNA"/>
</dbReference>
<keyword evidence="7" id="KW-0418">Kinase</keyword>
<comment type="caution">
    <text evidence="7">The sequence shown here is derived from an EMBL/GenBank/DDBJ whole genome shotgun (WGS) entry which is preliminary data.</text>
</comment>
<feature type="domain" description="Protein kinase" evidence="6">
    <location>
        <begin position="161"/>
        <end position="448"/>
    </location>
</feature>
<dbReference type="GO" id="GO:0035556">
    <property type="term" value="P:intracellular signal transduction"/>
    <property type="evidence" value="ECO:0007669"/>
    <property type="project" value="TreeGrafter"/>
</dbReference>
<dbReference type="PROSITE" id="PS00107">
    <property type="entry name" value="PROTEIN_KINASE_ATP"/>
    <property type="match status" value="1"/>
</dbReference>
<dbReference type="InParanoid" id="A0A1X2HB33"/>
<dbReference type="OrthoDB" id="6513151at2759"/>
<dbReference type="InterPro" id="IPR011009">
    <property type="entry name" value="Kinase-like_dom_sf"/>
</dbReference>
<evidence type="ECO:0000256" key="1">
    <source>
        <dbReference type="ARBA" id="ARBA00022741"/>
    </source>
</evidence>
<reference evidence="7 8" key="1">
    <citation type="submission" date="2016-07" db="EMBL/GenBank/DDBJ databases">
        <title>Pervasive Adenine N6-methylation of Active Genes in Fungi.</title>
        <authorList>
            <consortium name="DOE Joint Genome Institute"/>
            <person name="Mondo S.J."/>
            <person name="Dannebaum R.O."/>
            <person name="Kuo R.C."/>
            <person name="Labutti K."/>
            <person name="Haridas S."/>
            <person name="Kuo A."/>
            <person name="Salamov A."/>
            <person name="Ahrendt S.R."/>
            <person name="Lipzen A."/>
            <person name="Sullivan W."/>
            <person name="Andreopoulos W.B."/>
            <person name="Clum A."/>
            <person name="Lindquist E."/>
            <person name="Daum C."/>
            <person name="Ramamoorthy G.K."/>
            <person name="Gryganskyi A."/>
            <person name="Culley D."/>
            <person name="Magnuson J.K."/>
            <person name="James T.Y."/>
            <person name="O'Malley M.A."/>
            <person name="Stajich J.E."/>
            <person name="Spatafora J.W."/>
            <person name="Visel A."/>
            <person name="Grigoriev I.V."/>
        </authorList>
    </citation>
    <scope>NUCLEOTIDE SEQUENCE [LARGE SCALE GENOMIC DNA]</scope>
    <source>
        <strain evidence="7 8">NRRL 2496</strain>
    </source>
</reference>
<evidence type="ECO:0000256" key="3">
    <source>
        <dbReference type="PROSITE-ProRule" id="PRU10141"/>
    </source>
</evidence>
<feature type="compositionally biased region" description="Low complexity" evidence="5">
    <location>
        <begin position="1"/>
        <end position="13"/>
    </location>
</feature>
<keyword evidence="8" id="KW-1185">Reference proteome</keyword>
<dbReference type="InterPro" id="IPR017441">
    <property type="entry name" value="Protein_kinase_ATP_BS"/>
</dbReference>
<evidence type="ECO:0000259" key="6">
    <source>
        <dbReference type="PROSITE" id="PS50011"/>
    </source>
</evidence>
<dbReference type="InterPro" id="IPR008271">
    <property type="entry name" value="Ser/Thr_kinase_AS"/>
</dbReference>
<organism evidence="7 8">
    <name type="scientific">Syncephalastrum racemosum</name>
    <name type="common">Filamentous fungus</name>
    <dbReference type="NCBI Taxonomy" id="13706"/>
    <lineage>
        <taxon>Eukaryota</taxon>
        <taxon>Fungi</taxon>
        <taxon>Fungi incertae sedis</taxon>
        <taxon>Mucoromycota</taxon>
        <taxon>Mucoromycotina</taxon>
        <taxon>Mucoromycetes</taxon>
        <taxon>Mucorales</taxon>
        <taxon>Syncephalastraceae</taxon>
        <taxon>Syncephalastrum</taxon>
    </lineage>
</organism>
<sequence length="479" mass="53066">MTSPSQQHQQLQNPPSPPLSERKLGTTSFDELTLPPAALLSSSGRNSVSSSRHSSNTACSRYSVSSSPPLSTKDTSSFTAIPLCNDDSNAEPPENDKSDTTNKCPPIETTTTSGWSLARTFGNLFRRQSNTTPAPTYPDGSPVPRLTERYGDYYRVPARRRGSTKHIGSGATAVIRVVKTSAQELLAVKEFKKPYRHESERDAMKRMHNEYCIAKTLSNHLHVVQTLDLVLDEQNRWCTVMEYERSLTPAEHACLFKQLLLGLSHIHTMGIAHRDIKPENLILTEGGTLKIADFGVADVVQTLPFEKEPRPCREWCGSSEFWPPELWTLKAPEDGYDGQALDCWSAGVTYFCMRFGQLPFTASFYHGRGCAPRPPGASPDSPASLAADDGGDPVYGLYVQQRTHHPDTQPDLLEGLGQDDEWRVIASLLDPNPTTRATIEHVLGHAWCNTIEMCDDGALINGWRHYHCMPSVSIFSAPR</sequence>